<dbReference type="GO" id="GO:0016020">
    <property type="term" value="C:membrane"/>
    <property type="evidence" value="ECO:0007669"/>
    <property type="project" value="UniProtKB-SubCell"/>
</dbReference>
<dbReference type="RefSeq" id="WP_126672327.1">
    <property type="nucleotide sequence ID" value="NZ_RYZR01000002.1"/>
</dbReference>
<protein>
    <recommendedName>
        <fullName evidence="9">Sulfotransferase family protein</fullName>
    </recommendedName>
</protein>
<evidence type="ECO:0000256" key="3">
    <source>
        <dbReference type="ARBA" id="ARBA00022692"/>
    </source>
</evidence>
<name>A0A432LXH7_9GAMM</name>
<proteinExistence type="predicted"/>
<keyword evidence="5" id="KW-0472">Membrane</keyword>
<keyword evidence="2" id="KW-0808">Transferase</keyword>
<dbReference type="Gene3D" id="3.40.50.300">
    <property type="entry name" value="P-loop containing nucleotide triphosphate hydrolases"/>
    <property type="match status" value="1"/>
</dbReference>
<evidence type="ECO:0000313" key="8">
    <source>
        <dbReference type="Proteomes" id="UP000267077"/>
    </source>
</evidence>
<reference evidence="7 8" key="1">
    <citation type="submission" date="2018-12" db="EMBL/GenBank/DDBJ databases">
        <title>Dyella dinghuensis sp. nov. DHOA06 and Dyella choica sp. nov. 4M-K27, isolated from forest soil.</title>
        <authorList>
            <person name="Qiu L.-H."/>
            <person name="Gao Z.-H."/>
        </authorList>
    </citation>
    <scope>NUCLEOTIDE SEQUENCE [LARGE SCALE GENOMIC DNA]</scope>
    <source>
        <strain evidence="7 8">DHOA06</strain>
    </source>
</reference>
<comment type="subcellular location">
    <subcellularLocation>
        <location evidence="1">Membrane</location>
        <topology evidence="1">Single-pass membrane protein</topology>
    </subcellularLocation>
</comment>
<dbReference type="SUPFAM" id="SSF52540">
    <property type="entry name" value="P-loop containing nucleoside triphosphate hydrolases"/>
    <property type="match status" value="1"/>
</dbReference>
<gene>
    <name evidence="7" type="ORF">EKH79_03185</name>
</gene>
<organism evidence="7 8">
    <name type="scientific">Dyella dinghuensis</name>
    <dbReference type="NCBI Taxonomy" id="1920169"/>
    <lineage>
        <taxon>Bacteria</taxon>
        <taxon>Pseudomonadati</taxon>
        <taxon>Pseudomonadota</taxon>
        <taxon>Gammaproteobacteria</taxon>
        <taxon>Lysobacterales</taxon>
        <taxon>Rhodanobacteraceae</taxon>
        <taxon>Dyella</taxon>
    </lineage>
</organism>
<evidence type="ECO:0000256" key="4">
    <source>
        <dbReference type="ARBA" id="ARBA00022989"/>
    </source>
</evidence>
<dbReference type="GO" id="GO:0017095">
    <property type="term" value="F:heparan sulfate 6-sulfotransferase activity"/>
    <property type="evidence" value="ECO:0007669"/>
    <property type="project" value="TreeGrafter"/>
</dbReference>
<keyword evidence="4" id="KW-1133">Transmembrane helix</keyword>
<keyword evidence="6" id="KW-0325">Glycoprotein</keyword>
<evidence type="ECO:0008006" key="9">
    <source>
        <dbReference type="Google" id="ProtNLM"/>
    </source>
</evidence>
<dbReference type="AlphaFoldDB" id="A0A432LXH7"/>
<dbReference type="PANTHER" id="PTHR12812:SF0">
    <property type="entry name" value="HEPARAN-SULFATE 6-O-SULFOTRANSFERASE"/>
    <property type="match status" value="1"/>
</dbReference>
<keyword evidence="3" id="KW-0812">Transmembrane</keyword>
<dbReference type="InterPro" id="IPR027417">
    <property type="entry name" value="P-loop_NTPase"/>
</dbReference>
<dbReference type="InterPro" id="IPR010635">
    <property type="entry name" value="Heparan_SO4-6-sulfoTrfase"/>
</dbReference>
<sequence length="287" mass="33664">MVCHQVFKKIHVGDFIYETNVFHPGRSDFRRSHYHQSEVWSVVTLISVHLPKTAGTSFRLSLREYFGEGYRDDYADGGLHRSTRDRCTLAIAAARTIDAQGLGDVACIHGHFMPVKYLLLSTRSPLTYVTWLRDPIERLLSHYYYWQESYDKATSAPHHRQVIEEGWTLEQFCLSERFRNLYTQYLWGFPLESFAFIGITEFYREDIVEFGERFLGHALPLHRLNASVHSQLPKCFDKAFLQRVRAFHSADVQLYRRAVDMRSERHREGLMRRDVLFLEAANDAKHA</sequence>
<dbReference type="Proteomes" id="UP000267077">
    <property type="component" value="Unassembled WGS sequence"/>
</dbReference>
<accession>A0A432LXH7</accession>
<comment type="caution">
    <text evidence="7">The sequence shown here is derived from an EMBL/GenBank/DDBJ whole genome shotgun (WGS) entry which is preliminary data.</text>
</comment>
<evidence type="ECO:0000256" key="5">
    <source>
        <dbReference type="ARBA" id="ARBA00023136"/>
    </source>
</evidence>
<evidence type="ECO:0000256" key="2">
    <source>
        <dbReference type="ARBA" id="ARBA00022679"/>
    </source>
</evidence>
<evidence type="ECO:0000256" key="6">
    <source>
        <dbReference type="ARBA" id="ARBA00023180"/>
    </source>
</evidence>
<evidence type="ECO:0000256" key="1">
    <source>
        <dbReference type="ARBA" id="ARBA00004167"/>
    </source>
</evidence>
<evidence type="ECO:0000313" key="7">
    <source>
        <dbReference type="EMBL" id="RUL66828.1"/>
    </source>
</evidence>
<dbReference type="PANTHER" id="PTHR12812">
    <property type="entry name" value="HEPARAN SULFATE 6-O-SULFOTRANSFERASE 3"/>
    <property type="match status" value="1"/>
</dbReference>
<dbReference type="OrthoDB" id="7981249at2"/>
<keyword evidence="8" id="KW-1185">Reference proteome</keyword>
<dbReference type="EMBL" id="RYZR01000002">
    <property type="protein sequence ID" value="RUL66828.1"/>
    <property type="molecule type" value="Genomic_DNA"/>
</dbReference>